<evidence type="ECO:0000256" key="5">
    <source>
        <dbReference type="ARBA" id="ARBA00023015"/>
    </source>
</evidence>
<evidence type="ECO:0000256" key="7">
    <source>
        <dbReference type="ARBA" id="ARBA00023163"/>
    </source>
</evidence>
<evidence type="ECO:0000256" key="4">
    <source>
        <dbReference type="ARBA" id="ARBA00022833"/>
    </source>
</evidence>
<keyword evidence="7" id="KW-0804">Transcription</keyword>
<evidence type="ECO:0000256" key="9">
    <source>
        <dbReference type="ARBA" id="ARBA00056472"/>
    </source>
</evidence>
<dbReference type="PANTHER" id="PTHR31251:SF191">
    <property type="entry name" value="SBP-TYPE DOMAIN-CONTAINING PROTEIN"/>
    <property type="match status" value="1"/>
</dbReference>
<dbReference type="PANTHER" id="PTHR31251">
    <property type="entry name" value="SQUAMOSA PROMOTER-BINDING-LIKE PROTEIN 4"/>
    <property type="match status" value="1"/>
</dbReference>
<dbReference type="PROSITE" id="PS51141">
    <property type="entry name" value="ZF_SBP"/>
    <property type="match status" value="1"/>
</dbReference>
<evidence type="ECO:0000256" key="3">
    <source>
        <dbReference type="ARBA" id="ARBA00022771"/>
    </source>
</evidence>
<evidence type="ECO:0000256" key="2">
    <source>
        <dbReference type="ARBA" id="ARBA00022723"/>
    </source>
</evidence>
<dbReference type="OMA" id="TSMQHIH"/>
<keyword evidence="6" id="KW-0238">DNA-binding</keyword>
<dbReference type="InterPro" id="IPR004333">
    <property type="entry name" value="SBP_dom"/>
</dbReference>
<accession>A0A164X793</accession>
<dbReference type="GO" id="GO:0003677">
    <property type="term" value="F:DNA binding"/>
    <property type="evidence" value="ECO:0007669"/>
    <property type="project" value="UniProtKB-KW"/>
</dbReference>
<dbReference type="GO" id="GO:0008270">
    <property type="term" value="F:zinc ion binding"/>
    <property type="evidence" value="ECO:0007669"/>
    <property type="project" value="UniProtKB-KW"/>
</dbReference>
<proteinExistence type="predicted"/>
<dbReference type="SUPFAM" id="SSF103612">
    <property type="entry name" value="SBT domain"/>
    <property type="match status" value="1"/>
</dbReference>
<evidence type="ECO:0000256" key="10">
    <source>
        <dbReference type="PROSITE-ProRule" id="PRU00470"/>
    </source>
</evidence>
<feature type="region of interest" description="Disordered" evidence="11">
    <location>
        <begin position="20"/>
        <end position="40"/>
    </location>
</feature>
<keyword evidence="2" id="KW-0479">Metal-binding</keyword>
<dbReference type="Pfam" id="PF03110">
    <property type="entry name" value="SBP"/>
    <property type="match status" value="1"/>
</dbReference>
<evidence type="ECO:0000259" key="12">
    <source>
        <dbReference type="PROSITE" id="PS51141"/>
    </source>
</evidence>
<comment type="subcellular location">
    <subcellularLocation>
        <location evidence="1">Nucleus</location>
    </subcellularLocation>
</comment>
<feature type="region of interest" description="Disordered" evidence="11">
    <location>
        <begin position="158"/>
        <end position="198"/>
    </location>
</feature>
<dbReference type="Gramene" id="KZM92796">
    <property type="protein sequence ID" value="KZM92796"/>
    <property type="gene ID" value="DCAR_019839"/>
</dbReference>
<keyword evidence="8" id="KW-0539">Nucleus</keyword>
<dbReference type="FunFam" id="4.10.1100.10:FF:000001">
    <property type="entry name" value="Squamosa promoter-binding-like protein 14"/>
    <property type="match status" value="1"/>
</dbReference>
<evidence type="ECO:0000256" key="6">
    <source>
        <dbReference type="ARBA" id="ARBA00023125"/>
    </source>
</evidence>
<feature type="compositionally biased region" description="Polar residues" evidence="11">
    <location>
        <begin position="180"/>
        <end position="195"/>
    </location>
</feature>
<dbReference type="AlphaFoldDB" id="A0A164X793"/>
<sequence>MASASPNGFEIYFDDVGDGSSSAGGSPAKKGRGGGGAGAGAAQVSRCQVEGCNVDLSDAKSYYSRHKVCAKHSKSPKVLVSGLHQRFCQQCSRFHHLPEFDQEKRSCRRRLAGHNERRRKPQVTSLLSARYGSSSIFGNDTGGGSFLMDFSAYPRHAGKVESGSQDPGSGNFPPIPWRNNPENPSPELQRSNKNITYPGHAIPPGGCFDGVSSDSSCALSLLSNNSRGSINRSLSLGTNYQMDTYGSHVVQPAATHGLNMSQFSSNSWGFKGNDESGSVSYDMHPELGLGQIPNPGTSQFTGDLQMTQQSGKQCMDIQHPMGYDDSVQHMHWSL</sequence>
<evidence type="ECO:0000256" key="8">
    <source>
        <dbReference type="ARBA" id="ARBA00023242"/>
    </source>
</evidence>
<dbReference type="Gene3D" id="4.10.1100.10">
    <property type="entry name" value="Transcription factor, SBP-box domain"/>
    <property type="match status" value="1"/>
</dbReference>
<evidence type="ECO:0000313" key="13">
    <source>
        <dbReference type="EMBL" id="KZM92796.1"/>
    </source>
</evidence>
<keyword evidence="4" id="KW-0862">Zinc</keyword>
<keyword evidence="5" id="KW-0805">Transcription regulation</keyword>
<comment type="function">
    <text evidence="9">Probable transcriptional factor. Binds to the promoter of the SQUAMOSA gene.</text>
</comment>
<dbReference type="STRING" id="79200.A0A164X793"/>
<reference evidence="13" key="1">
    <citation type="journal article" date="2016" name="Nat. Genet.">
        <title>A high-quality carrot genome assembly provides new insights into carotenoid accumulation and asterid genome evolution.</title>
        <authorList>
            <person name="Iorizzo M."/>
            <person name="Ellison S."/>
            <person name="Senalik D."/>
            <person name="Zeng P."/>
            <person name="Satapoomin P."/>
            <person name="Huang J."/>
            <person name="Bowman M."/>
            <person name="Iovene M."/>
            <person name="Sanseverino W."/>
            <person name="Cavagnaro P."/>
            <person name="Yildiz M."/>
            <person name="Macko-Podgorni A."/>
            <person name="Moranska E."/>
            <person name="Grzebelus E."/>
            <person name="Grzebelus D."/>
            <person name="Ashrafi H."/>
            <person name="Zheng Z."/>
            <person name="Cheng S."/>
            <person name="Spooner D."/>
            <person name="Van Deynze A."/>
            <person name="Simon P."/>
        </authorList>
    </citation>
    <scope>NUCLEOTIDE SEQUENCE [LARGE SCALE GENOMIC DNA]</scope>
    <source>
        <tissue evidence="13">Leaf</tissue>
    </source>
</reference>
<keyword evidence="3 10" id="KW-0863">Zinc-finger</keyword>
<dbReference type="GO" id="GO:0005634">
    <property type="term" value="C:nucleus"/>
    <property type="evidence" value="ECO:0007669"/>
    <property type="project" value="UniProtKB-SubCell"/>
</dbReference>
<dbReference type="KEGG" id="dcr:108228126"/>
<evidence type="ECO:0000256" key="11">
    <source>
        <dbReference type="SAM" id="MobiDB-lite"/>
    </source>
</evidence>
<dbReference type="EMBL" id="LNRQ01000006">
    <property type="protein sequence ID" value="KZM92796.1"/>
    <property type="molecule type" value="Genomic_DNA"/>
</dbReference>
<feature type="domain" description="SBP-type" evidence="12">
    <location>
        <begin position="44"/>
        <end position="121"/>
    </location>
</feature>
<dbReference type="InterPro" id="IPR044817">
    <property type="entry name" value="SBP-like"/>
</dbReference>
<comment type="caution">
    <text evidence="13">The sequence shown here is derived from an EMBL/GenBank/DDBJ whole genome shotgun (WGS) entry which is preliminary data.</text>
</comment>
<protein>
    <recommendedName>
        <fullName evidence="12">SBP-type domain-containing protein</fullName>
    </recommendedName>
</protein>
<dbReference type="OrthoDB" id="514967at2759"/>
<evidence type="ECO:0000256" key="1">
    <source>
        <dbReference type="ARBA" id="ARBA00004123"/>
    </source>
</evidence>
<organism evidence="13">
    <name type="scientific">Daucus carota subsp. sativus</name>
    <name type="common">Carrot</name>
    <dbReference type="NCBI Taxonomy" id="79200"/>
    <lineage>
        <taxon>Eukaryota</taxon>
        <taxon>Viridiplantae</taxon>
        <taxon>Streptophyta</taxon>
        <taxon>Embryophyta</taxon>
        <taxon>Tracheophyta</taxon>
        <taxon>Spermatophyta</taxon>
        <taxon>Magnoliopsida</taxon>
        <taxon>eudicotyledons</taxon>
        <taxon>Gunneridae</taxon>
        <taxon>Pentapetalae</taxon>
        <taxon>asterids</taxon>
        <taxon>campanulids</taxon>
        <taxon>Apiales</taxon>
        <taxon>Apiaceae</taxon>
        <taxon>Apioideae</taxon>
        <taxon>Scandiceae</taxon>
        <taxon>Daucinae</taxon>
        <taxon>Daucus</taxon>
        <taxon>Daucus sect. Daucus</taxon>
    </lineage>
</organism>
<name>A0A164X793_DAUCS</name>
<gene>
    <name evidence="13" type="ORF">DCAR_019839</name>
</gene>
<dbReference type="InterPro" id="IPR036893">
    <property type="entry name" value="SBP_sf"/>
</dbReference>